<dbReference type="EMBL" id="JAODUO010000733">
    <property type="protein sequence ID" value="KAK2175397.1"/>
    <property type="molecule type" value="Genomic_DNA"/>
</dbReference>
<keyword evidence="2" id="KW-0853">WD repeat</keyword>
<accession>A0AAD9KQG3</accession>
<sequence>MSLSLCHQVIFSEHLNSVLSISRMSGTAMFIGDLEQKLTNSYFHVSRGLNTLDYSNKLNLIVTGGQDALVRVWNPYVTKKPISILRGHQSPVTQVHLNDCREQVISLAENRDIRVHDINSHVCVQTFFRKAIPDFGFRSFGASIFNEYRQSLLFATARLMLLEHRDEDLRNLQVISHTKPVTAAIYNPLFKQVVSAAADSTVTVWTMASGHKAMQFRVQTMTRMSEPDYIEVSVLGGRERGTDKPRRQVVISDAHTSVDQT</sequence>
<dbReference type="PANTHER" id="PTHR44324">
    <property type="entry name" value="WD40 REPEAT DOMAIN 95"/>
    <property type="match status" value="1"/>
</dbReference>
<comment type="caution">
    <text evidence="3">The sequence shown here is derived from an EMBL/GenBank/DDBJ whole genome shotgun (WGS) entry which is preliminary data.</text>
</comment>
<name>A0AAD9KQG3_RIDPI</name>
<evidence type="ECO:0000313" key="4">
    <source>
        <dbReference type="Proteomes" id="UP001209878"/>
    </source>
</evidence>
<dbReference type="PROSITE" id="PS50294">
    <property type="entry name" value="WD_REPEATS_REGION"/>
    <property type="match status" value="1"/>
</dbReference>
<dbReference type="InterPro" id="IPR051242">
    <property type="entry name" value="WD-EF-hand_domain"/>
</dbReference>
<feature type="repeat" description="WD" evidence="2">
    <location>
        <begin position="49"/>
        <end position="74"/>
    </location>
</feature>
<gene>
    <name evidence="3" type="ORF">NP493_732g02017</name>
</gene>
<dbReference type="InterPro" id="IPR036322">
    <property type="entry name" value="WD40_repeat_dom_sf"/>
</dbReference>
<proteinExistence type="predicted"/>
<keyword evidence="1" id="KW-0677">Repeat</keyword>
<evidence type="ECO:0000256" key="1">
    <source>
        <dbReference type="ARBA" id="ARBA00022737"/>
    </source>
</evidence>
<dbReference type="Gene3D" id="2.130.10.10">
    <property type="entry name" value="YVTN repeat-like/Quinoprotein amine dehydrogenase"/>
    <property type="match status" value="2"/>
</dbReference>
<dbReference type="InterPro" id="IPR015943">
    <property type="entry name" value="WD40/YVTN_repeat-like_dom_sf"/>
</dbReference>
<feature type="repeat" description="WD" evidence="2">
    <location>
        <begin position="174"/>
        <end position="215"/>
    </location>
</feature>
<dbReference type="PROSITE" id="PS50082">
    <property type="entry name" value="WD_REPEATS_2"/>
    <property type="match status" value="2"/>
</dbReference>
<dbReference type="Pfam" id="PF00400">
    <property type="entry name" value="WD40"/>
    <property type="match status" value="3"/>
</dbReference>
<dbReference type="InterPro" id="IPR001680">
    <property type="entry name" value="WD40_rpt"/>
</dbReference>
<keyword evidence="4" id="KW-1185">Reference proteome</keyword>
<protein>
    <submittedName>
        <fullName evidence="3">Uncharacterized protein</fullName>
    </submittedName>
</protein>
<dbReference type="AlphaFoldDB" id="A0AAD9KQG3"/>
<organism evidence="3 4">
    <name type="scientific">Ridgeia piscesae</name>
    <name type="common">Tubeworm</name>
    <dbReference type="NCBI Taxonomy" id="27915"/>
    <lineage>
        <taxon>Eukaryota</taxon>
        <taxon>Metazoa</taxon>
        <taxon>Spiralia</taxon>
        <taxon>Lophotrochozoa</taxon>
        <taxon>Annelida</taxon>
        <taxon>Polychaeta</taxon>
        <taxon>Sedentaria</taxon>
        <taxon>Canalipalpata</taxon>
        <taxon>Sabellida</taxon>
        <taxon>Siboglinidae</taxon>
        <taxon>Ridgeia</taxon>
    </lineage>
</organism>
<reference evidence="3" key="1">
    <citation type="journal article" date="2023" name="Mol. Biol. Evol.">
        <title>Third-Generation Sequencing Reveals the Adaptive Role of the Epigenome in Three Deep-Sea Polychaetes.</title>
        <authorList>
            <person name="Perez M."/>
            <person name="Aroh O."/>
            <person name="Sun Y."/>
            <person name="Lan Y."/>
            <person name="Juniper S.K."/>
            <person name="Young C.R."/>
            <person name="Angers B."/>
            <person name="Qian P.Y."/>
        </authorList>
    </citation>
    <scope>NUCLEOTIDE SEQUENCE</scope>
    <source>
        <strain evidence="3">R07B-5</strain>
    </source>
</reference>
<evidence type="ECO:0000313" key="3">
    <source>
        <dbReference type="EMBL" id="KAK2175397.1"/>
    </source>
</evidence>
<dbReference type="Proteomes" id="UP001209878">
    <property type="component" value="Unassembled WGS sequence"/>
</dbReference>
<dbReference type="SUPFAM" id="SSF50978">
    <property type="entry name" value="WD40 repeat-like"/>
    <property type="match status" value="1"/>
</dbReference>
<evidence type="ECO:0000256" key="2">
    <source>
        <dbReference type="PROSITE-ProRule" id="PRU00221"/>
    </source>
</evidence>
<dbReference type="SMART" id="SM00320">
    <property type="entry name" value="WD40"/>
    <property type="match status" value="3"/>
</dbReference>
<dbReference type="PANTHER" id="PTHR44324:SF4">
    <property type="entry name" value="WD40 REPEAT DOMAIN 95"/>
    <property type="match status" value="1"/>
</dbReference>